<dbReference type="Pfam" id="PF19134">
    <property type="entry name" value="DUF5817"/>
    <property type="match status" value="1"/>
</dbReference>
<dbReference type="Proteomes" id="UP000244727">
    <property type="component" value="Chromosome"/>
</dbReference>
<dbReference type="EMBL" id="CP028858">
    <property type="protein sequence ID" value="AWB26258.1"/>
    <property type="molecule type" value="Genomic_DNA"/>
</dbReference>
<keyword evidence="4" id="KW-1185">Reference proteome</keyword>
<proteinExistence type="predicted"/>
<feature type="domain" description="DUF5817" evidence="2">
    <location>
        <begin position="116"/>
        <end position="169"/>
    </location>
</feature>
<name>A0A2R4WXJ6_9EURY</name>
<evidence type="ECO:0000259" key="1">
    <source>
        <dbReference type="Pfam" id="PF19134"/>
    </source>
</evidence>
<dbReference type="InterPro" id="IPR053849">
    <property type="entry name" value="DUF5817_C"/>
</dbReference>
<accession>A0A2R4WXJ6</accession>
<feature type="domain" description="DUF5817" evidence="1">
    <location>
        <begin position="2"/>
        <end position="58"/>
    </location>
</feature>
<evidence type="ECO:0000259" key="2">
    <source>
        <dbReference type="Pfam" id="PF22798"/>
    </source>
</evidence>
<organism evidence="3 4">
    <name type="scientific">Halococcoides cellulosivorans</name>
    <dbReference type="NCBI Taxonomy" id="1679096"/>
    <lineage>
        <taxon>Archaea</taxon>
        <taxon>Methanobacteriati</taxon>
        <taxon>Methanobacteriota</taxon>
        <taxon>Stenosarchaea group</taxon>
        <taxon>Halobacteria</taxon>
        <taxon>Halobacteriales</taxon>
        <taxon>Haloarculaceae</taxon>
        <taxon>Halococcoides</taxon>
    </lineage>
</organism>
<sequence>MYAVVGCRDCGAFWVIEERPESTECPRCGTRHPTDRLKRFVETTDADAAREARGAMLAADAGFEELYDRLASFDRLDAAADAAGPDPDELLAAAGIDPATAADAASRDRSSLGRLEVVQRAIERADPATEAAIVERATDHGLDAETVHEALAALREQGTVVVADGSYRLV</sequence>
<dbReference type="InterPro" id="IPR043855">
    <property type="entry name" value="DUF5817"/>
</dbReference>
<evidence type="ECO:0000313" key="3">
    <source>
        <dbReference type="EMBL" id="AWB26258.1"/>
    </source>
</evidence>
<evidence type="ECO:0000313" key="4">
    <source>
        <dbReference type="Proteomes" id="UP000244727"/>
    </source>
</evidence>
<dbReference type="AlphaFoldDB" id="A0A2R4WXJ6"/>
<dbReference type="Pfam" id="PF22798">
    <property type="entry name" value="DUF5817_CT"/>
    <property type="match status" value="1"/>
</dbReference>
<dbReference type="Gene3D" id="3.90.820.10">
    <property type="entry name" value="Structural Genomics, Unknown Function 30-nov-00 1gh9 Mol_id"/>
    <property type="match status" value="1"/>
</dbReference>
<dbReference type="GeneID" id="36510891"/>
<dbReference type="RefSeq" id="WP_108380627.1">
    <property type="nucleotide sequence ID" value="NZ_CP028858.1"/>
</dbReference>
<protein>
    <submittedName>
        <fullName evidence="3">Replication protein H</fullName>
    </submittedName>
</protein>
<gene>
    <name evidence="3" type="ORF">HARCEL1_00250</name>
</gene>
<reference evidence="3 4" key="1">
    <citation type="submission" date="2018-04" db="EMBL/GenBank/DDBJ databases">
        <title>Halococcoides cellulosivorans gen. nov., sp. nov., an extremely halophilic cellulose-utilizing haloarchaeon from hypersaline lakes.</title>
        <authorList>
            <person name="Sorokin D.Y."/>
            <person name="Toshchakov S.V."/>
            <person name="Samarov N.I."/>
            <person name="Korzhenkov A."/>
            <person name="Kublanov I.V."/>
        </authorList>
    </citation>
    <scope>NUCLEOTIDE SEQUENCE [LARGE SCALE GENOMIC DNA]</scope>
    <source>
        <strain evidence="3 4">HArcel1</strain>
    </source>
</reference>
<dbReference type="KEGG" id="harc:HARCEL1_00250"/>